<gene>
    <name evidence="2" type="ORF">D8674_010485</name>
</gene>
<name>A0A5N5FPM3_9ROSA</name>
<dbReference type="AlphaFoldDB" id="A0A5N5FPM3"/>
<reference evidence="2 3" key="1">
    <citation type="submission" date="2019-09" db="EMBL/GenBank/DDBJ databases">
        <authorList>
            <person name="Ou C."/>
        </authorList>
    </citation>
    <scope>NUCLEOTIDE SEQUENCE [LARGE SCALE GENOMIC DNA]</scope>
    <source>
        <strain evidence="2">S2</strain>
        <tissue evidence="2">Leaf</tissue>
    </source>
</reference>
<protein>
    <submittedName>
        <fullName evidence="2">Uncharacterized protein</fullName>
    </submittedName>
</protein>
<dbReference type="Proteomes" id="UP000327157">
    <property type="component" value="Chromosome 13"/>
</dbReference>
<reference evidence="2 3" key="3">
    <citation type="submission" date="2019-11" db="EMBL/GenBank/DDBJ databases">
        <title>A de novo genome assembly of a pear dwarfing rootstock.</title>
        <authorList>
            <person name="Wang F."/>
            <person name="Wang J."/>
            <person name="Li S."/>
            <person name="Zhang Y."/>
            <person name="Fang M."/>
            <person name="Ma L."/>
            <person name="Zhao Y."/>
            <person name="Jiang S."/>
        </authorList>
    </citation>
    <scope>NUCLEOTIDE SEQUENCE [LARGE SCALE GENOMIC DNA]</scope>
    <source>
        <strain evidence="2">S2</strain>
        <tissue evidence="2">Leaf</tissue>
    </source>
</reference>
<keyword evidence="1" id="KW-0472">Membrane</keyword>
<evidence type="ECO:0000313" key="3">
    <source>
        <dbReference type="Proteomes" id="UP000327157"/>
    </source>
</evidence>
<evidence type="ECO:0000313" key="2">
    <source>
        <dbReference type="EMBL" id="KAB2600214.1"/>
    </source>
</evidence>
<dbReference type="EMBL" id="SMOL01000753">
    <property type="protein sequence ID" value="KAB2600214.1"/>
    <property type="molecule type" value="Genomic_DNA"/>
</dbReference>
<evidence type="ECO:0000256" key="1">
    <source>
        <dbReference type="SAM" id="Phobius"/>
    </source>
</evidence>
<feature type="transmembrane region" description="Helical" evidence="1">
    <location>
        <begin position="52"/>
        <end position="68"/>
    </location>
</feature>
<organism evidence="2 3">
    <name type="scientific">Pyrus ussuriensis x Pyrus communis</name>
    <dbReference type="NCBI Taxonomy" id="2448454"/>
    <lineage>
        <taxon>Eukaryota</taxon>
        <taxon>Viridiplantae</taxon>
        <taxon>Streptophyta</taxon>
        <taxon>Embryophyta</taxon>
        <taxon>Tracheophyta</taxon>
        <taxon>Spermatophyta</taxon>
        <taxon>Magnoliopsida</taxon>
        <taxon>eudicotyledons</taxon>
        <taxon>Gunneridae</taxon>
        <taxon>Pentapetalae</taxon>
        <taxon>rosids</taxon>
        <taxon>fabids</taxon>
        <taxon>Rosales</taxon>
        <taxon>Rosaceae</taxon>
        <taxon>Amygdaloideae</taxon>
        <taxon>Maleae</taxon>
        <taxon>Pyrus</taxon>
    </lineage>
</organism>
<accession>A0A5N5FPM3</accession>
<keyword evidence="1" id="KW-0812">Transmembrane</keyword>
<proteinExistence type="predicted"/>
<reference evidence="3" key="2">
    <citation type="submission" date="2019-10" db="EMBL/GenBank/DDBJ databases">
        <title>A de novo genome assembly of a pear dwarfing rootstock.</title>
        <authorList>
            <person name="Wang F."/>
            <person name="Wang J."/>
            <person name="Li S."/>
            <person name="Zhang Y."/>
            <person name="Fang M."/>
            <person name="Ma L."/>
            <person name="Zhao Y."/>
            <person name="Jiang S."/>
        </authorList>
    </citation>
    <scope>NUCLEOTIDE SEQUENCE [LARGE SCALE GENOMIC DNA]</scope>
</reference>
<comment type="caution">
    <text evidence="2">The sequence shown here is derived from an EMBL/GenBank/DDBJ whole genome shotgun (WGS) entry which is preliminary data.</text>
</comment>
<dbReference type="OrthoDB" id="1166005at2759"/>
<keyword evidence="1" id="KW-1133">Transmembrane helix</keyword>
<keyword evidence="3" id="KW-1185">Reference proteome</keyword>
<sequence length="98" mass="10900">MEGRRVGKTKGVLFNIGHSGHIVEDAKIWLPTITEDAYTHVRRRANGIAHRLARFSLSIGGHFAHLLLSLTSSLRMACNMFLGLVLCLCNFLTQVPEL</sequence>